<gene>
    <name evidence="3" type="primary">LOC114077535</name>
</gene>
<reference evidence="3" key="2">
    <citation type="submission" date="2025-08" db="UniProtKB">
        <authorList>
            <consortium name="RefSeq"/>
        </authorList>
    </citation>
    <scope>IDENTIFICATION</scope>
</reference>
<dbReference type="InterPro" id="IPR004332">
    <property type="entry name" value="Transposase_MuDR"/>
</dbReference>
<protein>
    <submittedName>
        <fullName evidence="3">Uncharacterized protein LOC114077535</fullName>
    </submittedName>
</protein>
<accession>A0ABM1VCA1</accession>
<evidence type="ECO:0000313" key="3">
    <source>
        <dbReference type="RefSeq" id="XP_027773369.1"/>
    </source>
</evidence>
<name>A0ABM1VCA1_SOLPN</name>
<dbReference type="Pfam" id="PF03108">
    <property type="entry name" value="DBD_Tnp_Mut"/>
    <property type="match status" value="1"/>
</dbReference>
<dbReference type="GeneID" id="114077535"/>
<sequence>MRHSGIWVNELQYESYKIDGIVAGDSISFSNLKAAIAAELDIDVSWKDIEIRYIVEGNSCPMKVKNDMSVRLYLELKKNEPGFSMYPLCIDTIEKIGGTVHNFDGTCGEITCVEGTTHDTEALAMVESSLFDSYENPEFGVTNVIINSDSLDVKTGQIYKDKATLVDVMTKYKIKNNFNCKVKRSDQQSYVLVCFSDKCGWTMKASCRKKSDVFIVKIFNSEHTCPMRERVLTKVQATVGFVSGVTAKNWSIINEFILRKI</sequence>
<evidence type="ECO:0000259" key="1">
    <source>
        <dbReference type="Pfam" id="PF03108"/>
    </source>
</evidence>
<evidence type="ECO:0000313" key="2">
    <source>
        <dbReference type="Proteomes" id="UP000694930"/>
    </source>
</evidence>
<dbReference type="Proteomes" id="UP000694930">
    <property type="component" value="Chromosome 6"/>
</dbReference>
<reference evidence="2" key="1">
    <citation type="journal article" date="2014" name="Nat. Genet.">
        <title>The genome of the stress-tolerant wild tomato species Solanum pennellii.</title>
        <authorList>
            <person name="Bolger A."/>
            <person name="Scossa F."/>
            <person name="Bolger M.E."/>
            <person name="Lanz C."/>
            <person name="Maumus F."/>
            <person name="Tohge T."/>
            <person name="Quesneville H."/>
            <person name="Alseekh S."/>
            <person name="Sorensen I."/>
            <person name="Lichtenstein G."/>
            <person name="Fich E.A."/>
            <person name="Conte M."/>
            <person name="Keller H."/>
            <person name="Schneeberger K."/>
            <person name="Schwacke R."/>
            <person name="Ofner I."/>
            <person name="Vrebalov J."/>
            <person name="Xu Y."/>
            <person name="Osorio S."/>
            <person name="Aflitos S.A."/>
            <person name="Schijlen E."/>
            <person name="Jimenez-Gomez J.M."/>
            <person name="Ryngajllo M."/>
            <person name="Kimura S."/>
            <person name="Kumar R."/>
            <person name="Koenig D."/>
            <person name="Headland L.R."/>
            <person name="Maloof J.N."/>
            <person name="Sinha N."/>
            <person name="van Ham R.C."/>
            <person name="Lankhorst R.K."/>
            <person name="Mao L."/>
            <person name="Vogel A."/>
            <person name="Arsova B."/>
            <person name="Panstruga R."/>
            <person name="Fei Z."/>
            <person name="Rose J.K."/>
            <person name="Zamir D."/>
            <person name="Carrari F."/>
            <person name="Giovannoni J.J."/>
            <person name="Weigel D."/>
            <person name="Usadel B."/>
            <person name="Fernie A.R."/>
        </authorList>
    </citation>
    <scope>NUCLEOTIDE SEQUENCE [LARGE SCALE GENOMIC DNA]</scope>
    <source>
        <strain evidence="2">cv. LA0716</strain>
    </source>
</reference>
<dbReference type="RefSeq" id="XP_027773369.1">
    <property type="nucleotide sequence ID" value="XM_027917568.1"/>
</dbReference>
<organism evidence="2 3">
    <name type="scientific">Solanum pennellii</name>
    <name type="common">Tomato</name>
    <name type="synonym">Lycopersicon pennellii</name>
    <dbReference type="NCBI Taxonomy" id="28526"/>
    <lineage>
        <taxon>Eukaryota</taxon>
        <taxon>Viridiplantae</taxon>
        <taxon>Streptophyta</taxon>
        <taxon>Embryophyta</taxon>
        <taxon>Tracheophyta</taxon>
        <taxon>Spermatophyta</taxon>
        <taxon>Magnoliopsida</taxon>
        <taxon>eudicotyledons</taxon>
        <taxon>Gunneridae</taxon>
        <taxon>Pentapetalae</taxon>
        <taxon>asterids</taxon>
        <taxon>lamiids</taxon>
        <taxon>Solanales</taxon>
        <taxon>Solanaceae</taxon>
        <taxon>Solanoideae</taxon>
        <taxon>Solaneae</taxon>
        <taxon>Solanum</taxon>
        <taxon>Solanum subgen. Lycopersicon</taxon>
    </lineage>
</organism>
<proteinExistence type="predicted"/>
<keyword evidence="2" id="KW-1185">Reference proteome</keyword>
<feature type="domain" description="Transposase MuDR plant" evidence="1">
    <location>
        <begin position="153"/>
        <end position="214"/>
    </location>
</feature>